<dbReference type="InterPro" id="IPR008914">
    <property type="entry name" value="PEBP"/>
</dbReference>
<name>A0A9P0F4A7_BEMTA</name>
<keyword evidence="2" id="KW-1185">Reference proteome</keyword>
<dbReference type="PANTHER" id="PTHR11362">
    <property type="entry name" value="PHOSPHATIDYLETHANOLAMINE-BINDING PROTEIN"/>
    <property type="match status" value="1"/>
</dbReference>
<organism evidence="1 2">
    <name type="scientific">Bemisia tabaci</name>
    <name type="common">Sweetpotato whitefly</name>
    <name type="synonym">Aleurodes tabaci</name>
    <dbReference type="NCBI Taxonomy" id="7038"/>
    <lineage>
        <taxon>Eukaryota</taxon>
        <taxon>Metazoa</taxon>
        <taxon>Ecdysozoa</taxon>
        <taxon>Arthropoda</taxon>
        <taxon>Hexapoda</taxon>
        <taxon>Insecta</taxon>
        <taxon>Pterygota</taxon>
        <taxon>Neoptera</taxon>
        <taxon>Paraneoptera</taxon>
        <taxon>Hemiptera</taxon>
        <taxon>Sternorrhyncha</taxon>
        <taxon>Aleyrodoidea</taxon>
        <taxon>Aleyrodidae</taxon>
        <taxon>Aleyrodinae</taxon>
        <taxon>Bemisia</taxon>
    </lineage>
</organism>
<evidence type="ECO:0000313" key="2">
    <source>
        <dbReference type="Proteomes" id="UP001152759"/>
    </source>
</evidence>
<dbReference type="InterPro" id="IPR036610">
    <property type="entry name" value="PEBP-like_sf"/>
</dbReference>
<dbReference type="PANTHER" id="PTHR11362:SF147">
    <property type="entry name" value="PHOSPHATIDYLETHANOLAMINE BINDING PROTEIN"/>
    <property type="match status" value="1"/>
</dbReference>
<protein>
    <submittedName>
        <fullName evidence="1">Uncharacterized protein</fullName>
    </submittedName>
</protein>
<dbReference type="InterPro" id="IPR035810">
    <property type="entry name" value="PEBP_euk"/>
</dbReference>
<dbReference type="SUPFAM" id="SSF49777">
    <property type="entry name" value="PEBP-like"/>
    <property type="match status" value="1"/>
</dbReference>
<dbReference type="CDD" id="cd00866">
    <property type="entry name" value="PEBP_euk"/>
    <property type="match status" value="1"/>
</dbReference>
<accession>A0A9P0F4A7</accession>
<reference evidence="1" key="1">
    <citation type="submission" date="2021-12" db="EMBL/GenBank/DDBJ databases">
        <authorList>
            <person name="King R."/>
        </authorList>
    </citation>
    <scope>NUCLEOTIDE SEQUENCE</scope>
</reference>
<dbReference type="AlphaFoldDB" id="A0A9P0F4A7"/>
<proteinExistence type="predicted"/>
<evidence type="ECO:0000313" key="1">
    <source>
        <dbReference type="EMBL" id="CAH0387522.1"/>
    </source>
</evidence>
<dbReference type="Proteomes" id="UP001152759">
    <property type="component" value="Chromosome 3"/>
</dbReference>
<sequence length="224" mass="25635">MMPFREKLIIQTTLGLMSVFGVWIELIDRSGALSFPEKTPKQIRNALVKYAIVRRILPHAPKHAVEVAYGDTIVDFGNKLTPEQIEDEPDHISWPIKNNTLYTLVLSGPDVPTHEKAVDKEIQHWVVGNIPGNNVSAGETLTEYRGIIPLYEPGSHRLCYYVYEQPDEEKVTFKDEHVNKSVIGYQRAFFHAEVVRSKYNYEEAIAANFFIVDTTEEDQQMTAR</sequence>
<dbReference type="KEGG" id="btab:109040263"/>
<gene>
    <name evidence="1" type="ORF">BEMITA_LOCUS6525</name>
</gene>
<dbReference type="Gene3D" id="3.90.280.10">
    <property type="entry name" value="PEBP-like"/>
    <property type="match status" value="1"/>
</dbReference>
<dbReference type="EMBL" id="OU963864">
    <property type="protein sequence ID" value="CAH0387522.1"/>
    <property type="molecule type" value="Genomic_DNA"/>
</dbReference>
<dbReference type="Pfam" id="PF01161">
    <property type="entry name" value="PBP"/>
    <property type="match status" value="1"/>
</dbReference>